<evidence type="ECO:0000313" key="2">
    <source>
        <dbReference type="Proteomes" id="UP000828390"/>
    </source>
</evidence>
<dbReference type="Proteomes" id="UP000828390">
    <property type="component" value="Unassembled WGS sequence"/>
</dbReference>
<proteinExistence type="predicted"/>
<reference evidence="1" key="2">
    <citation type="submission" date="2020-11" db="EMBL/GenBank/DDBJ databases">
        <authorList>
            <person name="McCartney M.A."/>
            <person name="Auch B."/>
            <person name="Kono T."/>
            <person name="Mallez S."/>
            <person name="Becker A."/>
            <person name="Gohl D.M."/>
            <person name="Silverstein K.A.T."/>
            <person name="Koren S."/>
            <person name="Bechman K.B."/>
            <person name="Herman A."/>
            <person name="Abrahante J.E."/>
            <person name="Garbe J."/>
        </authorList>
    </citation>
    <scope>NUCLEOTIDE SEQUENCE</scope>
    <source>
        <strain evidence="1">Duluth1</strain>
        <tissue evidence="1">Whole animal</tissue>
    </source>
</reference>
<sequence>MIIHALCVPTSFKYAYAYHQHVCRPVEDLRVRFQDVKVERRRQEPPVPGPSLPVSHQKSFPKPGFYQTVYTDQTTGLWCCRNICYIGTSVNRS</sequence>
<protein>
    <submittedName>
        <fullName evidence="1">Uncharacterized protein</fullName>
    </submittedName>
</protein>
<comment type="caution">
    <text evidence="1">The sequence shown here is derived from an EMBL/GenBank/DDBJ whole genome shotgun (WGS) entry which is preliminary data.</text>
</comment>
<accession>A0A9D4HXM1</accession>
<dbReference type="EMBL" id="JAIWYP010000011">
    <property type="protein sequence ID" value="KAH3736523.1"/>
    <property type="molecule type" value="Genomic_DNA"/>
</dbReference>
<dbReference type="AlphaFoldDB" id="A0A9D4HXM1"/>
<keyword evidence="2" id="KW-1185">Reference proteome</keyword>
<organism evidence="1 2">
    <name type="scientific">Dreissena polymorpha</name>
    <name type="common">Zebra mussel</name>
    <name type="synonym">Mytilus polymorpha</name>
    <dbReference type="NCBI Taxonomy" id="45954"/>
    <lineage>
        <taxon>Eukaryota</taxon>
        <taxon>Metazoa</taxon>
        <taxon>Spiralia</taxon>
        <taxon>Lophotrochozoa</taxon>
        <taxon>Mollusca</taxon>
        <taxon>Bivalvia</taxon>
        <taxon>Autobranchia</taxon>
        <taxon>Heteroconchia</taxon>
        <taxon>Euheterodonta</taxon>
        <taxon>Imparidentia</taxon>
        <taxon>Neoheterodontei</taxon>
        <taxon>Myida</taxon>
        <taxon>Dreissenoidea</taxon>
        <taxon>Dreissenidae</taxon>
        <taxon>Dreissena</taxon>
    </lineage>
</organism>
<name>A0A9D4HXM1_DREPO</name>
<gene>
    <name evidence="1" type="ORF">DPMN_043093</name>
</gene>
<reference evidence="1" key="1">
    <citation type="journal article" date="2019" name="bioRxiv">
        <title>The Genome of the Zebra Mussel, Dreissena polymorpha: A Resource for Invasive Species Research.</title>
        <authorList>
            <person name="McCartney M.A."/>
            <person name="Auch B."/>
            <person name="Kono T."/>
            <person name="Mallez S."/>
            <person name="Zhang Y."/>
            <person name="Obille A."/>
            <person name="Becker A."/>
            <person name="Abrahante J.E."/>
            <person name="Garbe J."/>
            <person name="Badalamenti J.P."/>
            <person name="Herman A."/>
            <person name="Mangelson H."/>
            <person name="Liachko I."/>
            <person name="Sullivan S."/>
            <person name="Sone E.D."/>
            <person name="Koren S."/>
            <person name="Silverstein K.A.T."/>
            <person name="Beckman K.B."/>
            <person name="Gohl D.M."/>
        </authorList>
    </citation>
    <scope>NUCLEOTIDE SEQUENCE</scope>
    <source>
        <strain evidence="1">Duluth1</strain>
        <tissue evidence="1">Whole animal</tissue>
    </source>
</reference>
<evidence type="ECO:0000313" key="1">
    <source>
        <dbReference type="EMBL" id="KAH3736523.1"/>
    </source>
</evidence>